<sequence>MEFDSPDAFLAHVLWTFHSYLDRLVLVGGFAVRLYALHPRAAPTACRMLRTFDADLAVANSRIPLASQSLAVLADAAGFQPDFRGDHVPPVMKFIAKGTHVGSRGVDQYTVEFLTPMTGAPIRRGGKAVVTSDIQAGVTAQNLRYLDLLLERPWHVSLATLPGISEEARTIEVAVPHPG</sequence>
<gene>
    <name evidence="2" type="ORF">K8G79_02065</name>
</gene>
<reference evidence="2 3" key="1">
    <citation type="journal article" date="2021" name="bioRxiv">
        <title>Unraveling nitrogen, sulfur and carbon metabolic pathways and microbial community transcriptional responses to substrate deprivation and toxicity stresses in a bioreactor mimicking anoxic brackish coastal sediment conditions.</title>
        <authorList>
            <person name="Martins P.D."/>
            <person name="Echeveste M.J."/>
            <person name="Arshad A."/>
            <person name="Kurth J."/>
            <person name="Ouboter H."/>
            <person name="Jetten M.S.M."/>
            <person name="Welte C.U."/>
        </authorList>
    </citation>
    <scope>NUCLEOTIDE SEQUENCE [LARGE SCALE GENOMIC DNA]</scope>
    <source>
        <strain evidence="2">MAG_38</strain>
    </source>
</reference>
<name>A0AAJ1AGD8_9BACT</name>
<dbReference type="AlphaFoldDB" id="A0AAJ1AGD8"/>
<dbReference type="EMBL" id="JAIOIU010000029">
    <property type="protein sequence ID" value="MBZ0158928.1"/>
    <property type="molecule type" value="Genomic_DNA"/>
</dbReference>
<dbReference type="InterPro" id="IPR058575">
    <property type="entry name" value="NTP_transf_8_dom"/>
</dbReference>
<dbReference type="Pfam" id="PF12281">
    <property type="entry name" value="NTP_transf_8"/>
    <property type="match status" value="1"/>
</dbReference>
<evidence type="ECO:0000259" key="1">
    <source>
        <dbReference type="Pfam" id="PF12281"/>
    </source>
</evidence>
<proteinExistence type="predicted"/>
<evidence type="ECO:0000313" key="2">
    <source>
        <dbReference type="EMBL" id="MBZ0158928.1"/>
    </source>
</evidence>
<organism evidence="2 3">
    <name type="scientific">Candidatus Methylomirabilis tolerans</name>
    <dbReference type="NCBI Taxonomy" id="3123416"/>
    <lineage>
        <taxon>Bacteria</taxon>
        <taxon>Candidatus Methylomirabilota</taxon>
        <taxon>Candidatus Methylomirabilia</taxon>
        <taxon>Candidatus Methylomirabilales</taxon>
        <taxon>Candidatus Methylomirabilaceae</taxon>
        <taxon>Candidatus Methylomirabilis</taxon>
    </lineage>
</organism>
<evidence type="ECO:0000313" key="3">
    <source>
        <dbReference type="Proteomes" id="UP001197609"/>
    </source>
</evidence>
<accession>A0AAJ1AGD8</accession>
<comment type="caution">
    <text evidence="2">The sequence shown here is derived from an EMBL/GenBank/DDBJ whole genome shotgun (WGS) entry which is preliminary data.</text>
</comment>
<protein>
    <submittedName>
        <fullName evidence="2">Nucleotidyltransferase domain-containing protein</fullName>
    </submittedName>
</protein>
<dbReference type="Proteomes" id="UP001197609">
    <property type="component" value="Unassembled WGS sequence"/>
</dbReference>
<feature type="domain" description="Nucleotidyltransferase-like" evidence="1">
    <location>
        <begin position="22"/>
        <end position="178"/>
    </location>
</feature>